<dbReference type="Proteomes" id="UP000000492">
    <property type="component" value="Chromosome"/>
</dbReference>
<accession>F8DY11</accession>
<comment type="subcellular location">
    <subcellularLocation>
        <location evidence="1">Membrane</location>
        <topology evidence="1">Multi-pass membrane protein</topology>
    </subcellularLocation>
</comment>
<dbReference type="PANTHER" id="PTHR33514:SF13">
    <property type="entry name" value="PROTEIN ABCI12, CHLOROPLASTIC"/>
    <property type="match status" value="1"/>
</dbReference>
<protein>
    <submittedName>
        <fullName evidence="6">Biotin ABC transport system, permease protein</fullName>
    </submittedName>
</protein>
<proteinExistence type="predicted"/>
<keyword evidence="3 5" id="KW-1133">Transmembrane helix</keyword>
<dbReference type="AlphaFoldDB" id="F8DY11"/>
<keyword evidence="4 5" id="KW-0472">Membrane</keyword>
<dbReference type="GO" id="GO:0005886">
    <property type="term" value="C:plasma membrane"/>
    <property type="evidence" value="ECO:0007669"/>
    <property type="project" value="TreeGrafter"/>
</dbReference>
<sequence>MGVYVPGRSLIHRAPTGPKLCMVLAIIAVTAVFGRSMFVAVGGITLVACLYAAAGIPFRIAFRQLLAPIPIIVFIGAITWWKDSLTVALCTAATLLTAIGVAILLSLTTTIEQMMDALEHGLTPLTRVGFPTEKILIAMSLTMRLIPLTALTVAEILEARRARGLGFSPSAFGVPLIVRSLLRAKAFGEALISRGVGD</sequence>
<organism evidence="6 7">
    <name type="scientific">Corynebacterium resistens (strain DSM 45100 / JCM 12819 / GTC 2026 / SICGH 158)</name>
    <dbReference type="NCBI Taxonomy" id="662755"/>
    <lineage>
        <taxon>Bacteria</taxon>
        <taxon>Bacillati</taxon>
        <taxon>Actinomycetota</taxon>
        <taxon>Actinomycetes</taxon>
        <taxon>Mycobacteriales</taxon>
        <taxon>Corynebacteriaceae</taxon>
        <taxon>Corynebacterium</taxon>
    </lineage>
</organism>
<feature type="transmembrane region" description="Helical" evidence="5">
    <location>
        <begin position="60"/>
        <end position="80"/>
    </location>
</feature>
<dbReference type="STRING" id="662755.CRES_1214"/>
<dbReference type="EMBL" id="CP002857">
    <property type="protein sequence ID" value="AEI09569.1"/>
    <property type="molecule type" value="Genomic_DNA"/>
</dbReference>
<dbReference type="KEGG" id="crd:CRES_1214"/>
<dbReference type="eggNOG" id="COG0619">
    <property type="taxonomic scope" value="Bacteria"/>
</dbReference>
<feature type="transmembrane region" description="Helical" evidence="5">
    <location>
        <begin position="87"/>
        <end position="107"/>
    </location>
</feature>
<keyword evidence="2 5" id="KW-0812">Transmembrane</keyword>
<dbReference type="Pfam" id="PF02361">
    <property type="entry name" value="CbiQ"/>
    <property type="match status" value="1"/>
</dbReference>
<evidence type="ECO:0000313" key="6">
    <source>
        <dbReference type="EMBL" id="AEI09569.1"/>
    </source>
</evidence>
<feature type="transmembrane region" description="Helical" evidence="5">
    <location>
        <begin position="21"/>
        <end position="54"/>
    </location>
</feature>
<dbReference type="HOGENOM" id="CLU_056469_4_1_11"/>
<evidence type="ECO:0000256" key="1">
    <source>
        <dbReference type="ARBA" id="ARBA00004141"/>
    </source>
</evidence>
<evidence type="ECO:0000256" key="4">
    <source>
        <dbReference type="ARBA" id="ARBA00023136"/>
    </source>
</evidence>
<name>F8DY11_CORRG</name>
<evidence type="ECO:0000256" key="5">
    <source>
        <dbReference type="SAM" id="Phobius"/>
    </source>
</evidence>
<dbReference type="InterPro" id="IPR003339">
    <property type="entry name" value="ABC/ECF_trnsptr_transmembrane"/>
</dbReference>
<reference evidence="6 7" key="1">
    <citation type="journal article" date="2012" name="BMC Genomics">
        <title>Complete genome sequence, lifestyle, and multi-drug resistance of the human pathogen Corynebacterium resistens DSM 45100 isolated from blood samples of a leukemia patient.</title>
        <authorList>
            <person name="Schroder J."/>
            <person name="Maus I."/>
            <person name="Meyer K."/>
            <person name="Wordemann S."/>
            <person name="Blom J."/>
            <person name="Jaenicke S."/>
            <person name="Schneider J."/>
            <person name="Trost E."/>
            <person name="Tauch A."/>
        </authorList>
    </citation>
    <scope>NUCLEOTIDE SEQUENCE [LARGE SCALE GENOMIC DNA]</scope>
    <source>
        <strain evidence="7">DSM 45100 / JCM 12819 / CCUG 50093 / GTC 2026 / SICGH 158</strain>
    </source>
</reference>
<evidence type="ECO:0000256" key="2">
    <source>
        <dbReference type="ARBA" id="ARBA00022692"/>
    </source>
</evidence>
<keyword evidence="7" id="KW-1185">Reference proteome</keyword>
<gene>
    <name evidence="6" type="primary">bioN</name>
    <name evidence="6" type="ordered locus">CRES_1214</name>
</gene>
<evidence type="ECO:0000313" key="7">
    <source>
        <dbReference type="Proteomes" id="UP000000492"/>
    </source>
</evidence>
<dbReference type="CDD" id="cd16914">
    <property type="entry name" value="EcfT"/>
    <property type="match status" value="1"/>
</dbReference>
<dbReference type="PANTHER" id="PTHR33514">
    <property type="entry name" value="PROTEIN ABCI12, CHLOROPLASTIC"/>
    <property type="match status" value="1"/>
</dbReference>
<evidence type="ECO:0000256" key="3">
    <source>
        <dbReference type="ARBA" id="ARBA00022989"/>
    </source>
</evidence>